<dbReference type="NCBIfam" id="TIGR01814">
    <property type="entry name" value="kynureninase"/>
    <property type="match status" value="1"/>
</dbReference>
<feature type="binding site" evidence="4">
    <location>
        <position position="248"/>
    </location>
    <ligand>
        <name>pyridoxal 5'-phosphate</name>
        <dbReference type="ChEBI" id="CHEBI:597326"/>
    </ligand>
</feature>
<keyword evidence="4 5" id="KW-0963">Cytoplasm</keyword>
<dbReference type="Proteomes" id="UP001497453">
    <property type="component" value="Chromosome 3"/>
</dbReference>
<evidence type="ECO:0000256" key="4">
    <source>
        <dbReference type="HAMAP-Rule" id="MF_03017"/>
    </source>
</evidence>
<sequence>MDGLSPVSHLSSVSPSCALAQMAASEPGSQQQDDALSGFRDQFILPTYRSMKASKVPENDQDSPCTYLCGNSLGLLPKRSKQLVEEELAVWGTRAVEGHFDHPYDRPWMNIADPIHPLFAELVGAKEEEVACMGSLTANLHLMMNTFYKPTSERYKILCEARAFPSDQYAFASQVQAHGFSPDAVIELSPRSGEFTLHEEDILTTIAEHGKSIALVIFSGVQYYTGQWFPMESITRAAQAQGCICGWDLAHAAGNVPLSLHEWGVDFAVWCTYKYLNSGPGGIGGLFVHEKWAAEPVRNAGWWGHDPTTRFTMPPKFKAIPGAQGFQQSNPSVLATVSLLGSLEVFHAAGGMHPLRERSLKLTGHLESLLHKSRWWVPPATAAARMERDDDPDSSIGFTIITPTDPSSRGSQLSLVFLPANGRTMPAVMAELAARGVIGDSRKPDVIRLAPAALYNTWEDVERAVEVLEEVMLELNRNA</sequence>
<dbReference type="EC" id="3.7.1.3" evidence="4 5"/>
<dbReference type="Gene3D" id="3.90.1150.10">
    <property type="entry name" value="Aspartate Aminotransferase, domain 1"/>
    <property type="match status" value="1"/>
</dbReference>
<dbReference type="InterPro" id="IPR000192">
    <property type="entry name" value="Aminotrans_V_dom"/>
</dbReference>
<comment type="subunit">
    <text evidence="4 5">Homodimer.</text>
</comment>
<evidence type="ECO:0000256" key="1">
    <source>
        <dbReference type="ARBA" id="ARBA00022642"/>
    </source>
</evidence>
<dbReference type="PANTHER" id="PTHR14084:SF0">
    <property type="entry name" value="KYNURENINASE"/>
    <property type="match status" value="1"/>
</dbReference>
<dbReference type="PANTHER" id="PTHR14084">
    <property type="entry name" value="KYNURENINASE"/>
    <property type="match status" value="1"/>
</dbReference>
<gene>
    <name evidence="4" type="primary">BNA5</name>
    <name evidence="7" type="ORF">GFSPODELE1_LOCUS5166</name>
</gene>
<feature type="binding site" evidence="4">
    <location>
        <position position="251"/>
    </location>
    <ligand>
        <name>pyridoxal 5'-phosphate</name>
        <dbReference type="ChEBI" id="CHEBI:597326"/>
    </ligand>
</feature>
<evidence type="ECO:0000256" key="5">
    <source>
        <dbReference type="PIRNR" id="PIRNR038800"/>
    </source>
</evidence>
<dbReference type="InterPro" id="IPR010111">
    <property type="entry name" value="Kynureninase"/>
</dbReference>
<evidence type="ECO:0000259" key="6">
    <source>
        <dbReference type="Pfam" id="PF00266"/>
    </source>
</evidence>
<dbReference type="HAMAP" id="MF_01970">
    <property type="entry name" value="Kynureninase"/>
    <property type="match status" value="1"/>
</dbReference>
<keyword evidence="3 4" id="KW-0663">Pyridoxal phosphate</keyword>
<feature type="modified residue" description="N6-(pyridoxal phosphate)lysine" evidence="4">
    <location>
        <position position="274"/>
    </location>
</feature>
<comment type="catalytic activity">
    <reaction evidence="4 5">
        <text>L-kynurenine + H2O = anthranilate + L-alanine + H(+)</text>
        <dbReference type="Rhea" id="RHEA:16813"/>
        <dbReference type="ChEBI" id="CHEBI:15377"/>
        <dbReference type="ChEBI" id="CHEBI:15378"/>
        <dbReference type="ChEBI" id="CHEBI:16567"/>
        <dbReference type="ChEBI" id="CHEBI:57959"/>
        <dbReference type="ChEBI" id="CHEBI:57972"/>
        <dbReference type="EC" id="3.7.1.3"/>
    </reaction>
</comment>
<dbReference type="PIRSF" id="PIRSF038800">
    <property type="entry name" value="KYNU"/>
    <property type="match status" value="1"/>
</dbReference>
<evidence type="ECO:0000256" key="2">
    <source>
        <dbReference type="ARBA" id="ARBA00022801"/>
    </source>
</evidence>
<keyword evidence="2 4" id="KW-0378">Hydrolase</keyword>
<dbReference type="SUPFAM" id="SSF53383">
    <property type="entry name" value="PLP-dependent transferases"/>
    <property type="match status" value="1"/>
</dbReference>
<proteinExistence type="inferred from homology"/>
<reference evidence="8" key="1">
    <citation type="submission" date="2024-04" db="EMBL/GenBank/DDBJ databases">
        <authorList>
            <person name="Shaw F."/>
            <person name="Minotto A."/>
        </authorList>
    </citation>
    <scope>NUCLEOTIDE SEQUENCE [LARGE SCALE GENOMIC DNA]</scope>
</reference>
<dbReference type="Gene3D" id="3.40.640.10">
    <property type="entry name" value="Type I PLP-dependent aspartate aminotransferase-like (Major domain)"/>
    <property type="match status" value="1"/>
</dbReference>
<accession>A0ABP1DAG8</accession>
<evidence type="ECO:0000313" key="8">
    <source>
        <dbReference type="Proteomes" id="UP001497453"/>
    </source>
</evidence>
<dbReference type="InterPro" id="IPR015421">
    <property type="entry name" value="PyrdxlP-dep_Trfase_major"/>
</dbReference>
<comment type="cofactor">
    <cofactor evidence="4 5">
        <name>pyridoxal 5'-phosphate</name>
        <dbReference type="ChEBI" id="CHEBI:597326"/>
    </cofactor>
</comment>
<feature type="binding site" evidence="4">
    <location>
        <position position="302"/>
    </location>
    <ligand>
        <name>pyridoxal 5'-phosphate</name>
        <dbReference type="ChEBI" id="CHEBI:597326"/>
    </ligand>
</feature>
<feature type="binding site" evidence="4">
    <location>
        <begin position="164"/>
        <end position="167"/>
    </location>
    <ligand>
        <name>pyridoxal 5'-phosphate</name>
        <dbReference type="ChEBI" id="CHEBI:597326"/>
    </ligand>
</feature>
<comment type="subcellular location">
    <subcellularLocation>
        <location evidence="4 5">Cytoplasm</location>
    </subcellularLocation>
</comment>
<organism evidence="7 8">
    <name type="scientific">Somion occarium</name>
    <dbReference type="NCBI Taxonomy" id="3059160"/>
    <lineage>
        <taxon>Eukaryota</taxon>
        <taxon>Fungi</taxon>
        <taxon>Dikarya</taxon>
        <taxon>Basidiomycota</taxon>
        <taxon>Agaricomycotina</taxon>
        <taxon>Agaricomycetes</taxon>
        <taxon>Polyporales</taxon>
        <taxon>Cerrenaceae</taxon>
        <taxon>Somion</taxon>
    </lineage>
</organism>
<feature type="binding site" evidence="4">
    <location>
        <position position="330"/>
    </location>
    <ligand>
        <name>pyridoxal 5'-phosphate</name>
        <dbReference type="ChEBI" id="CHEBI:597326"/>
    </ligand>
</feature>
<feature type="domain" description="Aminotransferase class V" evidence="6">
    <location>
        <begin position="117"/>
        <end position="371"/>
    </location>
</feature>
<name>A0ABP1DAG8_9APHY</name>
<protein>
    <recommendedName>
        <fullName evidence="4 5">Kynureninase</fullName>
        <ecNumber evidence="4 5">3.7.1.3</ecNumber>
    </recommendedName>
    <alternativeName>
        <fullName evidence="4">Biosynthesis of nicotinic acid protein 5</fullName>
    </alternativeName>
    <alternativeName>
        <fullName evidence="4">L-kynurenine hydrolase</fullName>
    </alternativeName>
</protein>
<comment type="function">
    <text evidence="4 5">Catalyzes the cleavage of L-kynurenine (L-Kyn) and L-3-hydroxykynurenine (L-3OHKyn) into anthranilic acid (AA) and 3-hydroxyanthranilic acid (3-OHAA), respectively.</text>
</comment>
<dbReference type="InterPro" id="IPR015424">
    <property type="entry name" value="PyrdxlP-dep_Trfase"/>
</dbReference>
<feature type="binding site" evidence="4">
    <location>
        <position position="219"/>
    </location>
    <ligand>
        <name>pyridoxal 5'-phosphate</name>
        <dbReference type="ChEBI" id="CHEBI:597326"/>
    </ligand>
</feature>
<evidence type="ECO:0000256" key="3">
    <source>
        <dbReference type="ARBA" id="ARBA00022898"/>
    </source>
</evidence>
<dbReference type="EMBL" id="OZ037946">
    <property type="protein sequence ID" value="CAL1704840.1"/>
    <property type="molecule type" value="Genomic_DNA"/>
</dbReference>
<feature type="binding site" evidence="4">
    <location>
        <position position="273"/>
    </location>
    <ligand>
        <name>pyridoxal 5'-phosphate</name>
        <dbReference type="ChEBI" id="CHEBI:597326"/>
    </ligand>
</feature>
<feature type="binding site" evidence="4">
    <location>
        <position position="136"/>
    </location>
    <ligand>
        <name>pyridoxal 5'-phosphate</name>
        <dbReference type="ChEBI" id="CHEBI:597326"/>
    </ligand>
</feature>
<dbReference type="Pfam" id="PF00266">
    <property type="entry name" value="Aminotran_5"/>
    <property type="match status" value="1"/>
</dbReference>
<comment type="catalytic activity">
    <reaction evidence="5">
        <text>3-hydroxy-L-kynurenine + H2O = 3-hydroxyanthranilate + L-alanine + H(+)</text>
        <dbReference type="Rhea" id="RHEA:25143"/>
        <dbReference type="ChEBI" id="CHEBI:15377"/>
        <dbReference type="ChEBI" id="CHEBI:15378"/>
        <dbReference type="ChEBI" id="CHEBI:36559"/>
        <dbReference type="ChEBI" id="CHEBI:57972"/>
        <dbReference type="ChEBI" id="CHEBI:58125"/>
        <dbReference type="EC" id="3.7.1.3"/>
    </reaction>
</comment>
<dbReference type="InterPro" id="IPR015422">
    <property type="entry name" value="PyrdxlP-dep_Trfase_small"/>
</dbReference>
<keyword evidence="1 4" id="KW-0662">Pyridine nucleotide biosynthesis</keyword>
<keyword evidence="8" id="KW-1185">Reference proteome</keyword>
<dbReference type="Pfam" id="PF22580">
    <property type="entry name" value="KYNU_C"/>
    <property type="match status" value="1"/>
</dbReference>
<comment type="similarity">
    <text evidence="4 5">Belongs to the kynureninase family.</text>
</comment>
<evidence type="ECO:0000313" key="7">
    <source>
        <dbReference type="EMBL" id="CAL1704840.1"/>
    </source>
</evidence>
<feature type="binding site" evidence="4">
    <location>
        <position position="137"/>
    </location>
    <ligand>
        <name>pyridoxal 5'-phosphate</name>
        <dbReference type="ChEBI" id="CHEBI:597326"/>
    </ligand>
</feature>
<comment type="pathway">
    <text evidence="4 5">Amino-acid degradation; L-kynurenine degradation; L-alanine and anthranilate from L-kynurenine: step 1/1.</text>
</comment>
<comment type="pathway">
    <text evidence="4 5">Cofactor biosynthesis; NAD(+) biosynthesis; quinolinate from L-kynurenine: step 2/3.</text>
</comment>